<protein>
    <submittedName>
        <fullName evidence="2">Uncharacterized protein</fullName>
    </submittedName>
</protein>
<feature type="transmembrane region" description="Helical" evidence="1">
    <location>
        <begin position="78"/>
        <end position="99"/>
    </location>
</feature>
<proteinExistence type="predicted"/>
<keyword evidence="3" id="KW-1185">Reference proteome</keyword>
<dbReference type="Pfam" id="PF20337">
    <property type="entry name" value="DUF6632"/>
    <property type="match status" value="1"/>
</dbReference>
<keyword evidence="1" id="KW-0472">Membrane</keyword>
<sequence length="139" mass="14655">MSNDKATDHGPVGLLRIAVGAVGVIFVVGIYPLTKVWPSGWSWGHGASHYLAMIIGFYATLGVFLILATRDPLANRSLIWFTVVSSVVHAAIMAVQALSDSNERGHLLGDVPALLIVAAVLAVLLKRAEKPRTASANSG</sequence>
<evidence type="ECO:0000256" key="1">
    <source>
        <dbReference type="SAM" id="Phobius"/>
    </source>
</evidence>
<reference evidence="2 3" key="1">
    <citation type="submission" date="2021-08" db="EMBL/GenBank/DDBJ databases">
        <title>Draft genome sequence of Mycolicibacterium sp. NGTWS1702 strain.</title>
        <authorList>
            <person name="Matsumoto M."/>
            <person name="Tang B.C.C."/>
            <person name="Machida Y."/>
            <person name="Matoyama H."/>
            <person name="Kishihara T."/>
            <person name="Sato S."/>
            <person name="Kondo I."/>
            <person name="Sano M."/>
            <person name="Kato G."/>
        </authorList>
    </citation>
    <scope>NUCLEOTIDE SEQUENCE [LARGE SCALE GENOMIC DNA]</scope>
    <source>
        <strain evidence="2 3">NGTWSNA01</strain>
    </source>
</reference>
<name>A0ABQ4VAP7_9MYCO</name>
<evidence type="ECO:0000313" key="2">
    <source>
        <dbReference type="EMBL" id="GJF11537.1"/>
    </source>
</evidence>
<accession>A0ABQ4VAP7</accession>
<dbReference type="Proteomes" id="UP001060504">
    <property type="component" value="Unassembled WGS sequence"/>
</dbReference>
<dbReference type="EMBL" id="BPRH01003999">
    <property type="protein sequence ID" value="GJF11537.1"/>
    <property type="molecule type" value="Genomic_DNA"/>
</dbReference>
<keyword evidence="1" id="KW-1133">Transmembrane helix</keyword>
<organism evidence="2 3">
    <name type="scientific">Mycolicibacterium cyprinidarum</name>
    <dbReference type="NCBI Taxonomy" id="2860311"/>
    <lineage>
        <taxon>Bacteria</taxon>
        <taxon>Bacillati</taxon>
        <taxon>Actinomycetota</taxon>
        <taxon>Actinomycetes</taxon>
        <taxon>Mycobacteriales</taxon>
        <taxon>Mycobacteriaceae</taxon>
        <taxon>Mycolicibacterium</taxon>
    </lineage>
</organism>
<evidence type="ECO:0000313" key="3">
    <source>
        <dbReference type="Proteomes" id="UP001060504"/>
    </source>
</evidence>
<comment type="caution">
    <text evidence="2">The sequence shown here is derived from an EMBL/GenBank/DDBJ whole genome shotgun (WGS) entry which is preliminary data.</text>
</comment>
<keyword evidence="1" id="KW-0812">Transmembrane</keyword>
<feature type="transmembrane region" description="Helical" evidence="1">
    <location>
        <begin position="105"/>
        <end position="125"/>
    </location>
</feature>
<feature type="transmembrane region" description="Helical" evidence="1">
    <location>
        <begin position="12"/>
        <end position="34"/>
    </location>
</feature>
<gene>
    <name evidence="2" type="ORF">NGTWS1702_38220</name>
</gene>
<dbReference type="InterPro" id="IPR046572">
    <property type="entry name" value="DUF6632"/>
</dbReference>
<feature type="transmembrane region" description="Helical" evidence="1">
    <location>
        <begin position="46"/>
        <end position="66"/>
    </location>
</feature>